<evidence type="ECO:0000256" key="2">
    <source>
        <dbReference type="SAM" id="Phobius"/>
    </source>
</evidence>
<feature type="compositionally biased region" description="Polar residues" evidence="1">
    <location>
        <begin position="16"/>
        <end position="31"/>
    </location>
</feature>
<evidence type="ECO:0000313" key="3">
    <source>
        <dbReference type="EMBL" id="OQE63251.1"/>
    </source>
</evidence>
<reference evidence="4" key="1">
    <citation type="journal article" date="2017" name="Nat. Microbiol.">
        <title>Global analysis of biosynthetic gene clusters reveals vast potential of secondary metabolite production in Penicillium species.</title>
        <authorList>
            <person name="Nielsen J.C."/>
            <person name="Grijseels S."/>
            <person name="Prigent S."/>
            <person name="Ji B."/>
            <person name="Dainat J."/>
            <person name="Nielsen K.F."/>
            <person name="Frisvad J.C."/>
            <person name="Workman M."/>
            <person name="Nielsen J."/>
        </authorList>
    </citation>
    <scope>NUCLEOTIDE SEQUENCE [LARGE SCALE GENOMIC DNA]</scope>
    <source>
        <strain evidence="4">IBT 13039</strain>
    </source>
</reference>
<organism evidence="3 4">
    <name type="scientific">Penicillium nalgiovense</name>
    <dbReference type="NCBI Taxonomy" id="60175"/>
    <lineage>
        <taxon>Eukaryota</taxon>
        <taxon>Fungi</taxon>
        <taxon>Dikarya</taxon>
        <taxon>Ascomycota</taxon>
        <taxon>Pezizomycotina</taxon>
        <taxon>Eurotiomycetes</taxon>
        <taxon>Eurotiomycetidae</taxon>
        <taxon>Eurotiales</taxon>
        <taxon>Aspergillaceae</taxon>
        <taxon>Penicillium</taxon>
    </lineage>
</organism>
<dbReference type="OMA" id="WPPRLAT"/>
<protein>
    <recommendedName>
        <fullName evidence="5">Major facilitator superfamily (MFS) profile domain-containing protein</fullName>
    </recommendedName>
</protein>
<dbReference type="STRING" id="60175.A0A1V6WK06"/>
<dbReference type="InterPro" id="IPR036259">
    <property type="entry name" value="MFS_trans_sf"/>
</dbReference>
<name>A0A1V6WK06_PENNA</name>
<dbReference type="EMBL" id="MOOB01000245">
    <property type="protein sequence ID" value="OQE63251.1"/>
    <property type="molecule type" value="Genomic_DNA"/>
</dbReference>
<keyword evidence="4" id="KW-1185">Reference proteome</keyword>
<comment type="caution">
    <text evidence="3">The sequence shown here is derived from an EMBL/GenBank/DDBJ whole genome shotgun (WGS) entry which is preliminary data.</text>
</comment>
<keyword evidence="2" id="KW-0472">Membrane</keyword>
<keyword evidence="2" id="KW-1133">Transmembrane helix</keyword>
<feature type="region of interest" description="Disordered" evidence="1">
    <location>
        <begin position="1"/>
        <end position="31"/>
    </location>
</feature>
<proteinExistence type="predicted"/>
<evidence type="ECO:0008006" key="5">
    <source>
        <dbReference type="Google" id="ProtNLM"/>
    </source>
</evidence>
<dbReference type="Proteomes" id="UP000191691">
    <property type="component" value="Unassembled WGS sequence"/>
</dbReference>
<evidence type="ECO:0000313" key="4">
    <source>
        <dbReference type="Proteomes" id="UP000191691"/>
    </source>
</evidence>
<feature type="transmembrane region" description="Helical" evidence="2">
    <location>
        <begin position="55"/>
        <end position="75"/>
    </location>
</feature>
<sequence>MSTSEIPSSKVLPETHTVTASSPDLSSKTPVQNVCEQPAQPKPAYTAISQSRRRFILGIVTVAGIFGPLAGNIYLPALPVMARQFHKTETEINVTVTVFMVVFAFG</sequence>
<keyword evidence="2" id="KW-0812">Transmembrane</keyword>
<dbReference type="Gene3D" id="1.20.1720.10">
    <property type="entry name" value="Multidrug resistance protein D"/>
    <property type="match status" value="1"/>
</dbReference>
<accession>A0A1V6WK06</accession>
<feature type="non-terminal residue" evidence="3">
    <location>
        <position position="106"/>
    </location>
</feature>
<gene>
    <name evidence="3" type="ORF">PENNAL_c0245G10587</name>
</gene>
<evidence type="ECO:0000256" key="1">
    <source>
        <dbReference type="SAM" id="MobiDB-lite"/>
    </source>
</evidence>
<dbReference type="SUPFAM" id="SSF103473">
    <property type="entry name" value="MFS general substrate transporter"/>
    <property type="match status" value="1"/>
</dbReference>
<dbReference type="AlphaFoldDB" id="A0A1V6WK06"/>